<reference evidence="12" key="1">
    <citation type="submission" date="2016-10" db="EMBL/GenBank/DDBJ databases">
        <authorList>
            <person name="Varghese N."/>
            <person name="Submissions S."/>
        </authorList>
    </citation>
    <scope>NUCLEOTIDE SEQUENCE [LARGE SCALE GENOMIC DNA]</scope>
    <source>
        <strain evidence="12">CGMCC 1.10971</strain>
    </source>
</reference>
<dbReference type="GO" id="GO:0006281">
    <property type="term" value="P:DNA repair"/>
    <property type="evidence" value="ECO:0007669"/>
    <property type="project" value="TreeGrafter"/>
</dbReference>
<comment type="catalytic activity">
    <reaction evidence="1 10">
        <text>2-phosphoglycolate + H2O = glycolate + phosphate</text>
        <dbReference type="Rhea" id="RHEA:14369"/>
        <dbReference type="ChEBI" id="CHEBI:15377"/>
        <dbReference type="ChEBI" id="CHEBI:29805"/>
        <dbReference type="ChEBI" id="CHEBI:43474"/>
        <dbReference type="ChEBI" id="CHEBI:58033"/>
        <dbReference type="EC" id="3.1.3.18"/>
    </reaction>
</comment>
<dbReference type="InterPro" id="IPR037512">
    <property type="entry name" value="PGPase_prok"/>
</dbReference>
<accession>A0A1I2N1D6</accession>
<dbReference type="PRINTS" id="PR00413">
    <property type="entry name" value="HADHALOGNASE"/>
</dbReference>
<dbReference type="InterPro" id="IPR023198">
    <property type="entry name" value="PGP-like_dom2"/>
</dbReference>
<evidence type="ECO:0000256" key="9">
    <source>
        <dbReference type="ARBA" id="ARBA00023277"/>
    </source>
</evidence>
<dbReference type="GO" id="GO:0005975">
    <property type="term" value="P:carbohydrate metabolic process"/>
    <property type="evidence" value="ECO:0007669"/>
    <property type="project" value="InterPro"/>
</dbReference>
<comment type="function">
    <text evidence="10">Specifically catalyzes the dephosphorylation of 2-phosphoglycolate. Is involved in the dissimilation of the intracellular 2-phosphoglycolate formed during the DNA repair of 3'-phosphoglycolate ends, a major class of DNA lesions induced by oxidative stress.</text>
</comment>
<dbReference type="GO" id="GO:0046295">
    <property type="term" value="P:glycolate biosynthetic process"/>
    <property type="evidence" value="ECO:0007669"/>
    <property type="project" value="UniProtKB-UniRule"/>
</dbReference>
<name>A0A1I2N1D6_9GAMM</name>
<dbReference type="NCBIfam" id="TIGR01549">
    <property type="entry name" value="HAD-SF-IA-v1"/>
    <property type="match status" value="1"/>
</dbReference>
<feature type="binding site" evidence="10">
    <location>
        <position position="178"/>
    </location>
    <ligand>
        <name>Mg(2+)</name>
        <dbReference type="ChEBI" id="CHEBI:18420"/>
    </ligand>
</feature>
<dbReference type="STRING" id="1045558.SAMN05216175_102114"/>
<keyword evidence="8 10" id="KW-0460">Magnesium</keyword>
<feature type="active site" description="Nucleophile" evidence="10">
    <location>
        <position position="16"/>
    </location>
</feature>
<dbReference type="SUPFAM" id="SSF56784">
    <property type="entry name" value="HAD-like"/>
    <property type="match status" value="1"/>
</dbReference>
<dbReference type="SFLD" id="SFLDG01135">
    <property type="entry name" value="C1.5.6:_HAD__Beta-PGM__Phospha"/>
    <property type="match status" value="1"/>
</dbReference>
<dbReference type="InterPro" id="IPR050155">
    <property type="entry name" value="HAD-like_hydrolase_sf"/>
</dbReference>
<dbReference type="AlphaFoldDB" id="A0A1I2N1D6"/>
<dbReference type="Pfam" id="PF13419">
    <property type="entry name" value="HAD_2"/>
    <property type="match status" value="1"/>
</dbReference>
<comment type="similarity">
    <text evidence="4 10">Belongs to the HAD-like hydrolase superfamily. CbbY/CbbZ/Gph/YieH family.</text>
</comment>
<dbReference type="GO" id="GO:0005829">
    <property type="term" value="C:cytosol"/>
    <property type="evidence" value="ECO:0007669"/>
    <property type="project" value="TreeGrafter"/>
</dbReference>
<evidence type="ECO:0000256" key="6">
    <source>
        <dbReference type="ARBA" id="ARBA00022723"/>
    </source>
</evidence>
<dbReference type="InterPro" id="IPR036412">
    <property type="entry name" value="HAD-like_sf"/>
</dbReference>
<dbReference type="GO" id="GO:0008967">
    <property type="term" value="F:phosphoglycolate phosphatase activity"/>
    <property type="evidence" value="ECO:0007669"/>
    <property type="project" value="UniProtKB-UniRule"/>
</dbReference>
<dbReference type="NCBIfam" id="TIGR01509">
    <property type="entry name" value="HAD-SF-IA-v3"/>
    <property type="match status" value="1"/>
</dbReference>
<dbReference type="NCBIfam" id="TIGR01449">
    <property type="entry name" value="PGP_bact"/>
    <property type="match status" value="1"/>
</dbReference>
<evidence type="ECO:0000313" key="12">
    <source>
        <dbReference type="Proteomes" id="UP000198623"/>
    </source>
</evidence>
<dbReference type="InterPro" id="IPR041492">
    <property type="entry name" value="HAD_2"/>
</dbReference>
<evidence type="ECO:0000256" key="10">
    <source>
        <dbReference type="HAMAP-Rule" id="MF_00495"/>
    </source>
</evidence>
<dbReference type="Gene3D" id="3.40.50.1000">
    <property type="entry name" value="HAD superfamily/HAD-like"/>
    <property type="match status" value="1"/>
</dbReference>
<dbReference type="PANTHER" id="PTHR43434">
    <property type="entry name" value="PHOSPHOGLYCOLATE PHOSPHATASE"/>
    <property type="match status" value="1"/>
</dbReference>
<dbReference type="EMBL" id="FOOU01000002">
    <property type="protein sequence ID" value="SFF95356.1"/>
    <property type="molecule type" value="Genomic_DNA"/>
</dbReference>
<keyword evidence="12" id="KW-1185">Reference proteome</keyword>
<dbReference type="EC" id="3.1.3.18" evidence="5 10"/>
<organism evidence="11 12">
    <name type="scientific">Neptunomonas qingdaonensis</name>
    <dbReference type="NCBI Taxonomy" id="1045558"/>
    <lineage>
        <taxon>Bacteria</taxon>
        <taxon>Pseudomonadati</taxon>
        <taxon>Pseudomonadota</taxon>
        <taxon>Gammaproteobacteria</taxon>
        <taxon>Oceanospirillales</taxon>
        <taxon>Oceanospirillaceae</taxon>
        <taxon>Neptunomonas</taxon>
    </lineage>
</organism>
<dbReference type="NCBIfam" id="NF009695">
    <property type="entry name" value="PRK13222.1-2"/>
    <property type="match status" value="1"/>
</dbReference>
<dbReference type="UniPathway" id="UPA00865">
    <property type="reaction ID" value="UER00834"/>
</dbReference>
<dbReference type="HAMAP" id="MF_00495">
    <property type="entry name" value="GPH_hydrolase_bact"/>
    <property type="match status" value="1"/>
</dbReference>
<dbReference type="Proteomes" id="UP000198623">
    <property type="component" value="Unassembled WGS sequence"/>
</dbReference>
<protein>
    <recommendedName>
        <fullName evidence="5 10">Phosphoglycolate phosphatase</fullName>
        <shortName evidence="10">PGP</shortName>
        <shortName evidence="10">PGPase</shortName>
        <ecNumber evidence="5 10">3.1.3.18</ecNumber>
    </recommendedName>
</protein>
<dbReference type="SFLD" id="SFLDG01129">
    <property type="entry name" value="C1.5:_HAD__Beta-PGM__Phosphata"/>
    <property type="match status" value="1"/>
</dbReference>
<keyword evidence="6 10" id="KW-0479">Metal-binding</keyword>
<dbReference type="PANTHER" id="PTHR43434:SF1">
    <property type="entry name" value="PHOSPHOGLYCOLATE PHOSPHATASE"/>
    <property type="match status" value="1"/>
</dbReference>
<evidence type="ECO:0000256" key="3">
    <source>
        <dbReference type="ARBA" id="ARBA00004818"/>
    </source>
</evidence>
<evidence type="ECO:0000256" key="7">
    <source>
        <dbReference type="ARBA" id="ARBA00022801"/>
    </source>
</evidence>
<dbReference type="FunFam" id="3.40.50.1000:FF:000022">
    <property type="entry name" value="Phosphoglycolate phosphatase"/>
    <property type="match status" value="1"/>
</dbReference>
<dbReference type="GO" id="GO:0046872">
    <property type="term" value="F:metal ion binding"/>
    <property type="evidence" value="ECO:0007669"/>
    <property type="project" value="UniProtKB-KW"/>
</dbReference>
<dbReference type="RefSeq" id="WP_090724510.1">
    <property type="nucleotide sequence ID" value="NZ_FOOU01000002.1"/>
</dbReference>
<keyword evidence="7 10" id="KW-0378">Hydrolase</keyword>
<evidence type="ECO:0000256" key="8">
    <source>
        <dbReference type="ARBA" id="ARBA00022842"/>
    </source>
</evidence>
<evidence type="ECO:0000256" key="5">
    <source>
        <dbReference type="ARBA" id="ARBA00013078"/>
    </source>
</evidence>
<comment type="pathway">
    <text evidence="3 10">Organic acid metabolism; glycolate biosynthesis; glycolate from 2-phosphoglycolate: step 1/1.</text>
</comment>
<evidence type="ECO:0000256" key="4">
    <source>
        <dbReference type="ARBA" id="ARBA00006171"/>
    </source>
</evidence>
<dbReference type="OrthoDB" id="9776368at2"/>
<dbReference type="CDD" id="cd16417">
    <property type="entry name" value="HAD_PGPase"/>
    <property type="match status" value="1"/>
</dbReference>
<evidence type="ECO:0000256" key="2">
    <source>
        <dbReference type="ARBA" id="ARBA00001946"/>
    </source>
</evidence>
<evidence type="ECO:0000313" key="11">
    <source>
        <dbReference type="EMBL" id="SFF95356.1"/>
    </source>
</evidence>
<dbReference type="Gene3D" id="1.10.150.240">
    <property type="entry name" value="Putative phosphatase, domain 2"/>
    <property type="match status" value="1"/>
</dbReference>
<evidence type="ECO:0000256" key="1">
    <source>
        <dbReference type="ARBA" id="ARBA00000830"/>
    </source>
</evidence>
<sequence>MRSLFNGDLPKLVMFDLDGTLVDSVPDLAFAVDDAFRSVGLPEVGEANVRLWVGNGAEALIRRALAYVSAEAGAAFFEQVFSGFLSAYSHCLADKSKLYPGVFETLEALSKLNIPMAVVTNKPIAFTLPMLSELKLSHFFAEVLGGDSLERKKPDPMPLETIMSRFSLQPEHVLMVGDSSNDITAAKSAGCSVVAVSYGYNHGESIYEAGADKVVSSLKELLRTDSFSS</sequence>
<feature type="binding site" evidence="10">
    <location>
        <position position="18"/>
    </location>
    <ligand>
        <name>Mg(2+)</name>
        <dbReference type="ChEBI" id="CHEBI:18420"/>
    </ligand>
</feature>
<gene>
    <name evidence="11" type="ORF">SAMN05216175_102114</name>
</gene>
<dbReference type="InterPro" id="IPR006439">
    <property type="entry name" value="HAD-SF_hydro_IA"/>
</dbReference>
<keyword evidence="9 10" id="KW-0119">Carbohydrate metabolism</keyword>
<dbReference type="SFLD" id="SFLDS00003">
    <property type="entry name" value="Haloacid_Dehalogenase"/>
    <property type="match status" value="1"/>
</dbReference>
<dbReference type="InterPro" id="IPR023214">
    <property type="entry name" value="HAD_sf"/>
</dbReference>
<proteinExistence type="inferred from homology"/>
<feature type="binding site" evidence="10">
    <location>
        <position position="16"/>
    </location>
    <ligand>
        <name>Mg(2+)</name>
        <dbReference type="ChEBI" id="CHEBI:18420"/>
    </ligand>
</feature>
<comment type="cofactor">
    <cofactor evidence="2 10">
        <name>Mg(2+)</name>
        <dbReference type="ChEBI" id="CHEBI:18420"/>
    </cofactor>
</comment>